<dbReference type="GO" id="GO:0051301">
    <property type="term" value="P:cell division"/>
    <property type="evidence" value="ECO:0007669"/>
    <property type="project" value="UniProtKB-KW"/>
</dbReference>
<dbReference type="PROSITE" id="PS50901">
    <property type="entry name" value="FTSK"/>
    <property type="match status" value="1"/>
</dbReference>
<dbReference type="InterPro" id="IPR002543">
    <property type="entry name" value="FtsK_dom"/>
</dbReference>
<dbReference type="InterPro" id="IPR041027">
    <property type="entry name" value="FtsK_alpha"/>
</dbReference>
<comment type="caution">
    <text evidence="18">The sequence shown here is derived from an EMBL/GenBank/DDBJ whole genome shotgun (WGS) entry which is preliminary data.</text>
</comment>
<reference evidence="18" key="1">
    <citation type="journal article" date="2020" name="mSystems">
        <title>Genome- and Community-Level Interaction Insights into Carbon Utilization and Element Cycling Functions of Hydrothermarchaeota in Hydrothermal Sediment.</title>
        <authorList>
            <person name="Zhou Z."/>
            <person name="Liu Y."/>
            <person name="Xu W."/>
            <person name="Pan J."/>
            <person name="Luo Z.H."/>
            <person name="Li M."/>
        </authorList>
    </citation>
    <scope>NUCLEOTIDE SEQUENCE [LARGE SCALE GENOMIC DNA]</scope>
    <source>
        <strain evidence="18">SpSt-774</strain>
    </source>
</reference>
<dbReference type="GO" id="GO:0003677">
    <property type="term" value="F:DNA binding"/>
    <property type="evidence" value="ECO:0007669"/>
    <property type="project" value="UniProtKB-KW"/>
</dbReference>
<keyword evidence="8 14" id="KW-0067">ATP-binding</keyword>
<feature type="transmembrane region" description="Helical" evidence="16">
    <location>
        <begin position="76"/>
        <end position="99"/>
    </location>
</feature>
<protein>
    <submittedName>
        <fullName evidence="18">DNA translocase FtsK</fullName>
    </submittedName>
</protein>
<evidence type="ECO:0000256" key="1">
    <source>
        <dbReference type="ARBA" id="ARBA00004651"/>
    </source>
</evidence>
<name>A0A7C4TDS4_UNCW3</name>
<keyword evidence="4" id="KW-0132">Cell division</keyword>
<dbReference type="Pfam" id="PF01580">
    <property type="entry name" value="FtsK_SpoIIIE"/>
    <property type="match status" value="1"/>
</dbReference>
<evidence type="ECO:0000313" key="18">
    <source>
        <dbReference type="EMBL" id="HGV97350.1"/>
    </source>
</evidence>
<dbReference type="AlphaFoldDB" id="A0A7C4TDS4"/>
<evidence type="ECO:0000259" key="17">
    <source>
        <dbReference type="PROSITE" id="PS50901"/>
    </source>
</evidence>
<evidence type="ECO:0000256" key="15">
    <source>
        <dbReference type="SAM" id="MobiDB-lite"/>
    </source>
</evidence>
<dbReference type="Gene3D" id="3.30.980.40">
    <property type="match status" value="1"/>
</dbReference>
<keyword evidence="10" id="KW-0238">DNA-binding</keyword>
<dbReference type="PANTHER" id="PTHR22683:SF41">
    <property type="entry name" value="DNA TRANSLOCASE FTSK"/>
    <property type="match status" value="1"/>
</dbReference>
<dbReference type="Pfam" id="PF09397">
    <property type="entry name" value="FtsK_gamma"/>
    <property type="match status" value="1"/>
</dbReference>
<dbReference type="SUPFAM" id="SSF52540">
    <property type="entry name" value="P-loop containing nucleoside triphosphate hydrolases"/>
    <property type="match status" value="1"/>
</dbReference>
<comment type="subunit">
    <text evidence="13">Homohexamer. Forms a ring that surrounds DNA.</text>
</comment>
<dbReference type="SUPFAM" id="SSF46785">
    <property type="entry name" value="Winged helix' DNA-binding domain"/>
    <property type="match status" value="1"/>
</dbReference>
<dbReference type="InterPro" id="IPR018541">
    <property type="entry name" value="Ftsk_gamma"/>
</dbReference>
<dbReference type="PANTHER" id="PTHR22683">
    <property type="entry name" value="SPORULATION PROTEIN RELATED"/>
    <property type="match status" value="1"/>
</dbReference>
<keyword evidence="3" id="KW-1003">Cell membrane</keyword>
<evidence type="ECO:0000256" key="13">
    <source>
        <dbReference type="ARBA" id="ARBA00025923"/>
    </source>
</evidence>
<feature type="region of interest" description="Disordered" evidence="15">
    <location>
        <begin position="203"/>
        <end position="222"/>
    </location>
</feature>
<evidence type="ECO:0000256" key="8">
    <source>
        <dbReference type="ARBA" id="ARBA00022840"/>
    </source>
</evidence>
<dbReference type="InterPro" id="IPR025199">
    <property type="entry name" value="FtsK_4TM"/>
</dbReference>
<keyword evidence="5 16" id="KW-0812">Transmembrane</keyword>
<dbReference type="InterPro" id="IPR050206">
    <property type="entry name" value="FtsK/SpoIIIE/SftA"/>
</dbReference>
<evidence type="ECO:0000256" key="5">
    <source>
        <dbReference type="ARBA" id="ARBA00022692"/>
    </source>
</evidence>
<feature type="transmembrane region" description="Helical" evidence="16">
    <location>
        <begin position="155"/>
        <end position="176"/>
    </location>
</feature>
<feature type="transmembrane region" description="Helical" evidence="16">
    <location>
        <begin position="35"/>
        <end position="56"/>
    </location>
</feature>
<evidence type="ECO:0000256" key="7">
    <source>
        <dbReference type="ARBA" id="ARBA00022829"/>
    </source>
</evidence>
<dbReference type="InterPro" id="IPR027417">
    <property type="entry name" value="P-loop_NTPase"/>
</dbReference>
<comment type="similarity">
    <text evidence="2">Belongs to the FtsK/SpoIIIE/SftA family.</text>
</comment>
<evidence type="ECO:0000256" key="10">
    <source>
        <dbReference type="ARBA" id="ARBA00023125"/>
    </source>
</evidence>
<evidence type="ECO:0000256" key="12">
    <source>
        <dbReference type="ARBA" id="ARBA00023306"/>
    </source>
</evidence>
<dbReference type="CDD" id="cd01127">
    <property type="entry name" value="TrwB_TraG_TraD_VirD4"/>
    <property type="match status" value="1"/>
</dbReference>
<organism evidence="18">
    <name type="scientific">candidate division WOR-3 bacterium</name>
    <dbReference type="NCBI Taxonomy" id="2052148"/>
    <lineage>
        <taxon>Bacteria</taxon>
        <taxon>Bacteria division WOR-3</taxon>
    </lineage>
</organism>
<proteinExistence type="inferred from homology"/>
<dbReference type="Pfam" id="PF17854">
    <property type="entry name" value="FtsK_alpha"/>
    <property type="match status" value="1"/>
</dbReference>
<evidence type="ECO:0000256" key="9">
    <source>
        <dbReference type="ARBA" id="ARBA00022989"/>
    </source>
</evidence>
<feature type="binding site" evidence="14">
    <location>
        <begin position="382"/>
        <end position="389"/>
    </location>
    <ligand>
        <name>ATP</name>
        <dbReference type="ChEBI" id="CHEBI:30616"/>
    </ligand>
</feature>
<dbReference type="Gene3D" id="1.10.10.10">
    <property type="entry name" value="Winged helix-like DNA-binding domain superfamily/Winged helix DNA-binding domain"/>
    <property type="match status" value="1"/>
</dbReference>
<evidence type="ECO:0000256" key="6">
    <source>
        <dbReference type="ARBA" id="ARBA00022741"/>
    </source>
</evidence>
<comment type="subcellular location">
    <subcellularLocation>
        <location evidence="1">Cell membrane</location>
        <topology evidence="1">Multi-pass membrane protein</topology>
    </subcellularLocation>
</comment>
<dbReference type="SMART" id="SM00382">
    <property type="entry name" value="AAA"/>
    <property type="match status" value="1"/>
</dbReference>
<feature type="transmembrane region" description="Helical" evidence="16">
    <location>
        <begin position="111"/>
        <end position="129"/>
    </location>
</feature>
<gene>
    <name evidence="18" type="ORF">ENV60_03520</name>
</gene>
<evidence type="ECO:0000256" key="3">
    <source>
        <dbReference type="ARBA" id="ARBA00022475"/>
    </source>
</evidence>
<feature type="transmembrane region" description="Helical" evidence="16">
    <location>
        <begin position="6"/>
        <end position="23"/>
    </location>
</feature>
<evidence type="ECO:0000256" key="4">
    <source>
        <dbReference type="ARBA" id="ARBA00022618"/>
    </source>
</evidence>
<dbReference type="Pfam" id="PF13491">
    <property type="entry name" value="FtsK_4TM"/>
    <property type="match status" value="1"/>
</dbReference>
<dbReference type="SMART" id="SM00843">
    <property type="entry name" value="Ftsk_gamma"/>
    <property type="match status" value="1"/>
</dbReference>
<feature type="domain" description="FtsK" evidence="17">
    <location>
        <begin position="365"/>
        <end position="555"/>
    </location>
</feature>
<evidence type="ECO:0000256" key="2">
    <source>
        <dbReference type="ARBA" id="ARBA00006474"/>
    </source>
</evidence>
<dbReference type="InterPro" id="IPR036390">
    <property type="entry name" value="WH_DNA-bd_sf"/>
</dbReference>
<dbReference type="GO" id="GO:0005886">
    <property type="term" value="C:plasma membrane"/>
    <property type="evidence" value="ECO:0007669"/>
    <property type="project" value="UniProtKB-SubCell"/>
</dbReference>
<dbReference type="GO" id="GO:0007059">
    <property type="term" value="P:chromosome segregation"/>
    <property type="evidence" value="ECO:0007669"/>
    <property type="project" value="UniProtKB-KW"/>
</dbReference>
<keyword evidence="11 16" id="KW-0472">Membrane</keyword>
<evidence type="ECO:0000256" key="11">
    <source>
        <dbReference type="ARBA" id="ARBA00023136"/>
    </source>
</evidence>
<keyword evidence="12" id="KW-0131">Cell cycle</keyword>
<accession>A0A7C4TDS4</accession>
<keyword evidence="7" id="KW-0159">Chromosome partition</keyword>
<keyword evidence="9 16" id="KW-1133">Transmembrane helix</keyword>
<dbReference type="Gene3D" id="3.40.50.300">
    <property type="entry name" value="P-loop containing nucleotide triphosphate hydrolases"/>
    <property type="match status" value="1"/>
</dbReference>
<dbReference type="InterPro" id="IPR036388">
    <property type="entry name" value="WH-like_DNA-bd_sf"/>
</dbReference>
<keyword evidence="6 14" id="KW-0547">Nucleotide-binding</keyword>
<sequence>MPTVALIVAIVLLALTIYVLIIIAQRLDEKKQRRLTGIIAFLLCAIFFVSQVSFLLYPNERYKNLGGLFGYYSSLWLFYLIGFYFFILPALLWYLGFLYSFKQEKKDGYHLLYFIPIGIIADTIIALFFENLNFANCWASGIVGKVIKEFLIRYFGIWGTYIIILFGILIILFMSLKRLIIPAPKKVEIETKKEKVKKERIKKEEKIEKTPPEETAEPEKKRKEIPEIDLRKEFLNILAEPAKKQEVNEEVLKKEAEIIVQRLAEFDVQGKIVGYQSGPVISRFEFEPAPGIKVNRIANLDNDLALALKATRIRIVAPIPGKSAVGIEVPNKERSLVYLKNCLIDPNFDNNPSPLAIVLGEDITGNPVSDDISTMPHMLIAGTTGSGKSVCINTIIVSLLYHTTYEYVRFLMIDPKRLELPMYNPVPHLLRKAITEPKDAVDELEALVSIMEARYRDFARESVRDIDGYNEKMRKKNGRIKPYIIVVVDELADLMLTAPSEIEENITRLAQMSRAVGIHLVLATQRPSVDVITGLIKANFPCRIAFQVASKTDSRTILDMNGAESLLGRGDMLFLPPGKGTPIRLHGAYISTDEVCGISNLIARQYLFELLKDIESDLNEVVNTILDEELWTVFVDQDDPAFNEKKKALMNIIPEQKIDEIIENGYYPRLDEITTEELPVETPGEGEVDPMFPEAARLVFRHQVASVSLLQRRLNLGYARAGRIIDQLEAAGIIEPFQGSKSRKVLIQNQDELEEIIMKYQ</sequence>
<evidence type="ECO:0000256" key="14">
    <source>
        <dbReference type="PROSITE-ProRule" id="PRU00289"/>
    </source>
</evidence>
<dbReference type="InterPro" id="IPR003593">
    <property type="entry name" value="AAA+_ATPase"/>
</dbReference>
<evidence type="ECO:0000256" key="16">
    <source>
        <dbReference type="SAM" id="Phobius"/>
    </source>
</evidence>
<dbReference type="EMBL" id="DTGZ01000068">
    <property type="protein sequence ID" value="HGV97350.1"/>
    <property type="molecule type" value="Genomic_DNA"/>
</dbReference>
<dbReference type="GO" id="GO:0005524">
    <property type="term" value="F:ATP binding"/>
    <property type="evidence" value="ECO:0007669"/>
    <property type="project" value="UniProtKB-UniRule"/>
</dbReference>